<reference evidence="6 7" key="1">
    <citation type="submission" date="2016-12" db="EMBL/GenBank/DDBJ databases">
        <authorList>
            <person name="Song W.-J."/>
            <person name="Kurnit D.M."/>
        </authorList>
    </citation>
    <scope>NUCLEOTIDE SEQUENCE [LARGE SCALE GENOMIC DNA]</scope>
    <source>
        <strain evidence="6 7">ATCC 49181</strain>
    </source>
</reference>
<name>A0A1N6FWT4_9PROT</name>
<keyword evidence="4" id="KW-0804">Transcription</keyword>
<sequence>MGQLEDMNVFIHVVDAGGISRAADQMNLAKSAVSRRLVELETRLGVRLLNRTTRTSSLTEAGWSYYERAIKIVNDVAELNALTEDANIALEGRINLAAPLSFGLCHLSSAINAFIKQHPKLTININFSDRQVDLVEEGLDLAFRIAALKDSNLIARKLSPIKHVLCASPDYLKEQGTPKTPCDLKRHRLLHYNLSSSSTWKLTDKQGEQHSINVSAHMIANNGDFLKDMAIAGHGIVMTPTFISWKAIASGELVPILSDYDPPRLNAYAVYPQTRYLSQRTRVLIDFLAERFGDNPYWDQHINV</sequence>
<proteinExistence type="inferred from homology"/>
<dbReference type="Gene3D" id="1.10.10.10">
    <property type="entry name" value="Winged helix-like DNA-binding domain superfamily/Winged helix DNA-binding domain"/>
    <property type="match status" value="1"/>
</dbReference>
<dbReference type="InterPro" id="IPR058163">
    <property type="entry name" value="LysR-type_TF_proteobact-type"/>
</dbReference>
<organism evidence="6 7">
    <name type="scientific">Nitrosomonas cryotolerans ATCC 49181</name>
    <dbReference type="NCBI Taxonomy" id="1131553"/>
    <lineage>
        <taxon>Bacteria</taxon>
        <taxon>Pseudomonadati</taxon>
        <taxon>Pseudomonadota</taxon>
        <taxon>Betaproteobacteria</taxon>
        <taxon>Nitrosomonadales</taxon>
        <taxon>Nitrosomonadaceae</taxon>
        <taxon>Nitrosomonas</taxon>
    </lineage>
</organism>
<dbReference type="Pfam" id="PF00126">
    <property type="entry name" value="HTH_1"/>
    <property type="match status" value="1"/>
</dbReference>
<dbReference type="InterPro" id="IPR036390">
    <property type="entry name" value="WH_DNA-bd_sf"/>
</dbReference>
<keyword evidence="2" id="KW-0805">Transcription regulation</keyword>
<feature type="domain" description="HTH lysR-type" evidence="5">
    <location>
        <begin position="1"/>
        <end position="59"/>
    </location>
</feature>
<accession>A0A1N6FWT4</accession>
<evidence type="ECO:0000259" key="5">
    <source>
        <dbReference type="PROSITE" id="PS50931"/>
    </source>
</evidence>
<dbReference type="FunFam" id="3.40.190.290:FF:000001">
    <property type="entry name" value="Transcriptional regulator, LysR family"/>
    <property type="match status" value="1"/>
</dbReference>
<evidence type="ECO:0000313" key="6">
    <source>
        <dbReference type="EMBL" id="SIN99765.1"/>
    </source>
</evidence>
<dbReference type="InterPro" id="IPR005119">
    <property type="entry name" value="LysR_subst-bd"/>
</dbReference>
<keyword evidence="3" id="KW-0238">DNA-binding</keyword>
<dbReference type="Gene3D" id="3.40.190.290">
    <property type="match status" value="1"/>
</dbReference>
<dbReference type="CDD" id="cd08422">
    <property type="entry name" value="PBP2_CrgA_like"/>
    <property type="match status" value="1"/>
</dbReference>
<evidence type="ECO:0000256" key="4">
    <source>
        <dbReference type="ARBA" id="ARBA00023163"/>
    </source>
</evidence>
<dbReference type="eggNOG" id="COG0583">
    <property type="taxonomic scope" value="Bacteria"/>
</dbReference>
<gene>
    <name evidence="6" type="ORF">SAMN02743940_0440</name>
</gene>
<dbReference type="SUPFAM" id="SSF46785">
    <property type="entry name" value="Winged helix' DNA-binding domain"/>
    <property type="match status" value="1"/>
</dbReference>
<evidence type="ECO:0000256" key="3">
    <source>
        <dbReference type="ARBA" id="ARBA00023125"/>
    </source>
</evidence>
<evidence type="ECO:0000256" key="2">
    <source>
        <dbReference type="ARBA" id="ARBA00023015"/>
    </source>
</evidence>
<protein>
    <submittedName>
        <fullName evidence="6">Transcriptional regulator, LysR family</fullName>
    </submittedName>
</protein>
<dbReference type="Proteomes" id="UP000185062">
    <property type="component" value="Unassembled WGS sequence"/>
</dbReference>
<dbReference type="GO" id="GO:0043565">
    <property type="term" value="F:sequence-specific DNA binding"/>
    <property type="evidence" value="ECO:0007669"/>
    <property type="project" value="TreeGrafter"/>
</dbReference>
<dbReference type="GO" id="GO:0006351">
    <property type="term" value="P:DNA-templated transcription"/>
    <property type="evidence" value="ECO:0007669"/>
    <property type="project" value="TreeGrafter"/>
</dbReference>
<evidence type="ECO:0000313" key="7">
    <source>
        <dbReference type="Proteomes" id="UP000185062"/>
    </source>
</evidence>
<dbReference type="PANTHER" id="PTHR30537:SF5">
    <property type="entry name" value="HTH-TYPE TRANSCRIPTIONAL ACTIVATOR TTDR-RELATED"/>
    <property type="match status" value="1"/>
</dbReference>
<dbReference type="InterPro" id="IPR036388">
    <property type="entry name" value="WH-like_DNA-bd_sf"/>
</dbReference>
<comment type="similarity">
    <text evidence="1">Belongs to the LysR transcriptional regulatory family.</text>
</comment>
<dbReference type="AlphaFoldDB" id="A0A1N6FWT4"/>
<dbReference type="Pfam" id="PF03466">
    <property type="entry name" value="LysR_substrate"/>
    <property type="match status" value="1"/>
</dbReference>
<dbReference type="RefSeq" id="WP_028461993.1">
    <property type="nucleotide sequence ID" value="NZ_FSRO01000001.1"/>
</dbReference>
<dbReference type="PROSITE" id="PS50931">
    <property type="entry name" value="HTH_LYSR"/>
    <property type="match status" value="1"/>
</dbReference>
<dbReference type="EMBL" id="FSRO01000001">
    <property type="protein sequence ID" value="SIN99765.1"/>
    <property type="molecule type" value="Genomic_DNA"/>
</dbReference>
<dbReference type="GO" id="GO:0003700">
    <property type="term" value="F:DNA-binding transcription factor activity"/>
    <property type="evidence" value="ECO:0007669"/>
    <property type="project" value="InterPro"/>
</dbReference>
<dbReference type="FunFam" id="1.10.10.10:FF:000001">
    <property type="entry name" value="LysR family transcriptional regulator"/>
    <property type="match status" value="1"/>
</dbReference>
<dbReference type="SUPFAM" id="SSF53850">
    <property type="entry name" value="Periplasmic binding protein-like II"/>
    <property type="match status" value="1"/>
</dbReference>
<dbReference type="PANTHER" id="PTHR30537">
    <property type="entry name" value="HTH-TYPE TRANSCRIPTIONAL REGULATOR"/>
    <property type="match status" value="1"/>
</dbReference>
<dbReference type="PRINTS" id="PR00039">
    <property type="entry name" value="HTHLYSR"/>
</dbReference>
<dbReference type="InterPro" id="IPR000847">
    <property type="entry name" value="LysR_HTH_N"/>
</dbReference>
<dbReference type="STRING" id="44575.SAMN05216419_103318"/>
<keyword evidence="7" id="KW-1185">Reference proteome</keyword>
<evidence type="ECO:0000256" key="1">
    <source>
        <dbReference type="ARBA" id="ARBA00009437"/>
    </source>
</evidence>